<evidence type="ECO:0000256" key="5">
    <source>
        <dbReference type="ARBA" id="ARBA00037340"/>
    </source>
</evidence>
<evidence type="ECO:0000256" key="4">
    <source>
        <dbReference type="ARBA" id="ARBA00023054"/>
    </source>
</evidence>
<proteinExistence type="predicted"/>
<gene>
    <name evidence="10" type="primary">krt18a.1</name>
</gene>
<comment type="subunit">
    <text evidence="6">Heterotetramer of two type I and two type II keratins. Keratin-18 associates with keratin-8.</text>
</comment>
<dbReference type="GO" id="GO:0045104">
    <property type="term" value="P:intermediate filament cytoskeleton organization"/>
    <property type="evidence" value="ECO:0007669"/>
    <property type="project" value="TreeGrafter"/>
</dbReference>
<sequence>MYLKVLNSIVPLSLFLPLSVTSRVSTATMKSTYSVYSSSASSRAPTASMMRASTGPVYRAATVHGGAASGSRISLSSASTLRYDSGMTLAIGNEKTTMQHLNDRLASYLETVRNLEKANAQLEIKIREYVDSKGPLEGRDYSKYFAIIEDLRAKVCIKNAFLKVYCIICEFSDISTACQQDPGYPATFLMEYEMSMRKTVEADVARLRKVLDDTNIIRLHVESDIESLKEELITLKKNHDTVRGKNSY</sequence>
<keyword evidence="4 7" id="KW-0175">Coiled coil</keyword>
<evidence type="ECO:0000256" key="7">
    <source>
        <dbReference type="SAM" id="Coils"/>
    </source>
</evidence>
<evidence type="ECO:0000256" key="6">
    <source>
        <dbReference type="ARBA" id="ARBA00038630"/>
    </source>
</evidence>
<dbReference type="PANTHER" id="PTHR23239:SF349">
    <property type="entry name" value="KERATIN, TYPE I CYTOSKELETAL 18"/>
    <property type="match status" value="1"/>
</dbReference>
<keyword evidence="1" id="KW-0597">Phosphoprotein</keyword>
<evidence type="ECO:0000256" key="8">
    <source>
        <dbReference type="SAM" id="SignalP"/>
    </source>
</evidence>
<evidence type="ECO:0000256" key="1">
    <source>
        <dbReference type="ARBA" id="ARBA00022553"/>
    </source>
</evidence>
<dbReference type="Proteomes" id="UP000005226">
    <property type="component" value="Chromosome 3"/>
</dbReference>
<feature type="signal peptide" evidence="8">
    <location>
        <begin position="1"/>
        <end position="26"/>
    </location>
</feature>
<feature type="chain" id="PRO_5025371064" evidence="8">
    <location>
        <begin position="27"/>
        <end position="248"/>
    </location>
</feature>
<evidence type="ECO:0000256" key="2">
    <source>
        <dbReference type="ARBA" id="ARBA00022744"/>
    </source>
</evidence>
<dbReference type="Gene3D" id="1.20.5.1160">
    <property type="entry name" value="Vasodilator-stimulated phosphoprotein"/>
    <property type="match status" value="1"/>
</dbReference>
<comment type="function">
    <text evidence="5">When phosphorylated, plays a role in filament reorganization.</text>
</comment>
<dbReference type="InterPro" id="IPR002957">
    <property type="entry name" value="Keratin_I"/>
</dbReference>
<evidence type="ECO:0000313" key="10">
    <source>
        <dbReference type="Ensembl" id="ENSTRUP00000036356.3"/>
    </source>
</evidence>
<evidence type="ECO:0000256" key="3">
    <source>
        <dbReference type="ARBA" id="ARBA00022754"/>
    </source>
</evidence>
<dbReference type="Pfam" id="PF00038">
    <property type="entry name" value="Filament"/>
    <property type="match status" value="1"/>
</dbReference>
<dbReference type="PROSITE" id="PS51842">
    <property type="entry name" value="IF_ROD_2"/>
    <property type="match status" value="1"/>
</dbReference>
<dbReference type="GeneTree" id="ENSGT00940000163961"/>
<name>H2UHD5_TAKRU</name>
<dbReference type="PANTHER" id="PTHR23239">
    <property type="entry name" value="INTERMEDIATE FILAMENT"/>
    <property type="match status" value="1"/>
</dbReference>
<reference evidence="10" key="2">
    <citation type="submission" date="2025-08" db="UniProtKB">
        <authorList>
            <consortium name="Ensembl"/>
        </authorList>
    </citation>
    <scope>IDENTIFICATION</scope>
</reference>
<keyword evidence="11" id="KW-1185">Reference proteome</keyword>
<evidence type="ECO:0000313" key="11">
    <source>
        <dbReference type="Proteomes" id="UP000005226"/>
    </source>
</evidence>
<evidence type="ECO:0000259" key="9">
    <source>
        <dbReference type="PROSITE" id="PS51842"/>
    </source>
</evidence>
<dbReference type="SUPFAM" id="SSF64593">
    <property type="entry name" value="Intermediate filament protein, coiled coil region"/>
    <property type="match status" value="1"/>
</dbReference>
<dbReference type="Ensembl" id="ENSTRUT00000036487.3">
    <property type="protein sequence ID" value="ENSTRUP00000036356.3"/>
    <property type="gene ID" value="ENSTRUG00000014220.3"/>
</dbReference>
<dbReference type="AlphaFoldDB" id="H2UHD5"/>
<reference evidence="10" key="3">
    <citation type="submission" date="2025-09" db="UniProtKB">
        <authorList>
            <consortium name="Ensembl"/>
        </authorList>
    </citation>
    <scope>IDENTIFICATION</scope>
</reference>
<dbReference type="GO" id="GO:0045095">
    <property type="term" value="C:keratin filament"/>
    <property type="evidence" value="ECO:0007669"/>
    <property type="project" value="TreeGrafter"/>
</dbReference>
<dbReference type="InterPro" id="IPR039008">
    <property type="entry name" value="IF_rod_dom"/>
</dbReference>
<organism evidence="10 11">
    <name type="scientific">Takifugu rubripes</name>
    <name type="common">Japanese pufferfish</name>
    <name type="synonym">Fugu rubripes</name>
    <dbReference type="NCBI Taxonomy" id="31033"/>
    <lineage>
        <taxon>Eukaryota</taxon>
        <taxon>Metazoa</taxon>
        <taxon>Chordata</taxon>
        <taxon>Craniata</taxon>
        <taxon>Vertebrata</taxon>
        <taxon>Euteleostomi</taxon>
        <taxon>Actinopterygii</taxon>
        <taxon>Neopterygii</taxon>
        <taxon>Teleostei</taxon>
        <taxon>Neoteleostei</taxon>
        <taxon>Acanthomorphata</taxon>
        <taxon>Eupercaria</taxon>
        <taxon>Tetraodontiformes</taxon>
        <taxon>Tetradontoidea</taxon>
        <taxon>Tetraodontidae</taxon>
        <taxon>Takifugu</taxon>
    </lineage>
</organism>
<keyword evidence="3" id="KW-0403">Intermediate filament</keyword>
<accession>H2UHD5</accession>
<keyword evidence="2" id="KW-0416">Keratin</keyword>
<feature type="coiled-coil region" evidence="7">
    <location>
        <begin position="218"/>
        <end position="245"/>
    </location>
</feature>
<protein>
    <submittedName>
        <fullName evidence="10">Keratin 18a, tandem duplicate 1</fullName>
    </submittedName>
</protein>
<keyword evidence="8" id="KW-0732">Signal</keyword>
<feature type="coiled-coil region" evidence="7">
    <location>
        <begin position="98"/>
        <end position="132"/>
    </location>
</feature>
<dbReference type="GO" id="GO:0005198">
    <property type="term" value="F:structural molecule activity"/>
    <property type="evidence" value="ECO:0007669"/>
    <property type="project" value="InterPro"/>
</dbReference>
<feature type="domain" description="IF rod" evidence="9">
    <location>
        <begin position="94"/>
        <end position="248"/>
    </location>
</feature>
<reference evidence="10 11" key="1">
    <citation type="journal article" date="2011" name="Genome Biol. Evol.">
        <title>Integration of the genetic map and genome assembly of fugu facilitates insights into distinct features of genome evolution in teleosts and mammals.</title>
        <authorList>
            <person name="Kai W."/>
            <person name="Kikuchi K."/>
            <person name="Tohari S."/>
            <person name="Chew A.K."/>
            <person name="Tay A."/>
            <person name="Fujiwara A."/>
            <person name="Hosoya S."/>
            <person name="Suetake H."/>
            <person name="Naruse K."/>
            <person name="Brenner S."/>
            <person name="Suzuki Y."/>
            <person name="Venkatesh B."/>
        </authorList>
    </citation>
    <scope>NUCLEOTIDE SEQUENCE [LARGE SCALE GENOMIC DNA]</scope>
</reference>